<dbReference type="AlphaFoldDB" id="A0A5M9JVJ1"/>
<name>A0A5M9JVJ1_MONFR</name>
<dbReference type="EMBL" id="VICG01000005">
    <property type="protein sequence ID" value="KAA8571802.1"/>
    <property type="molecule type" value="Genomic_DNA"/>
</dbReference>
<proteinExistence type="predicted"/>
<feature type="region of interest" description="Disordered" evidence="1">
    <location>
        <begin position="90"/>
        <end position="115"/>
    </location>
</feature>
<dbReference type="Proteomes" id="UP000322873">
    <property type="component" value="Unassembled WGS sequence"/>
</dbReference>
<reference evidence="2 3" key="1">
    <citation type="submission" date="2019-06" db="EMBL/GenBank/DDBJ databases">
        <title>Genome Sequence of the Brown Rot Fungal Pathogen Monilinia fructicola.</title>
        <authorList>
            <person name="De Miccolis Angelini R.M."/>
            <person name="Landi L."/>
            <person name="Abate D."/>
            <person name="Pollastro S."/>
            <person name="Romanazzi G."/>
            <person name="Faretra F."/>
        </authorList>
    </citation>
    <scope>NUCLEOTIDE SEQUENCE [LARGE SCALE GENOMIC DNA]</scope>
    <source>
        <strain evidence="2 3">Mfrc123</strain>
    </source>
</reference>
<organism evidence="2 3">
    <name type="scientific">Monilinia fructicola</name>
    <name type="common">Brown rot fungus</name>
    <name type="synonym">Ciboria fructicola</name>
    <dbReference type="NCBI Taxonomy" id="38448"/>
    <lineage>
        <taxon>Eukaryota</taxon>
        <taxon>Fungi</taxon>
        <taxon>Dikarya</taxon>
        <taxon>Ascomycota</taxon>
        <taxon>Pezizomycotina</taxon>
        <taxon>Leotiomycetes</taxon>
        <taxon>Helotiales</taxon>
        <taxon>Sclerotiniaceae</taxon>
        <taxon>Monilinia</taxon>
    </lineage>
</organism>
<evidence type="ECO:0000256" key="1">
    <source>
        <dbReference type="SAM" id="MobiDB-lite"/>
    </source>
</evidence>
<evidence type="ECO:0000313" key="3">
    <source>
        <dbReference type="Proteomes" id="UP000322873"/>
    </source>
</evidence>
<sequence length="115" mass="12727">MSISAYPLSLEEEKAQRLKLTHSLELEAELIMRKNHDMAAFISHIIASTNQIMTAKVLHQEDSKLAGRNQLSTLNNQQLKVNITLHTPHPITSSRTLPAPPCLAPFPSHAKSPEG</sequence>
<comment type="caution">
    <text evidence="2">The sequence shown here is derived from an EMBL/GenBank/DDBJ whole genome shotgun (WGS) entry which is preliminary data.</text>
</comment>
<evidence type="ECO:0000313" key="2">
    <source>
        <dbReference type="EMBL" id="KAA8571802.1"/>
    </source>
</evidence>
<accession>A0A5M9JVJ1</accession>
<protein>
    <submittedName>
        <fullName evidence="2">Uncharacterized protein</fullName>
    </submittedName>
</protein>
<gene>
    <name evidence="2" type="ORF">EYC84_001769</name>
</gene>
<keyword evidence="3" id="KW-1185">Reference proteome</keyword>